<evidence type="ECO:0000313" key="2">
    <source>
        <dbReference type="EMBL" id="KAF2214638.1"/>
    </source>
</evidence>
<proteinExistence type="predicted"/>
<sequence>MVLTLTNPDQKDGSKATPESLRLMDGNDSSFGAGARTCLRKNISLLEMSRLVPQLYRQFDFELTDPEKEWELHDYWFVKQTGLICKVKRRSKKSE</sequence>
<protein>
    <recommendedName>
        <fullName evidence="4">Cytochrome P450</fullName>
    </recommendedName>
</protein>
<keyword evidence="3" id="KW-1185">Reference proteome</keyword>
<dbReference type="SUPFAM" id="SSF48264">
    <property type="entry name" value="Cytochrome P450"/>
    <property type="match status" value="1"/>
</dbReference>
<feature type="region of interest" description="Disordered" evidence="1">
    <location>
        <begin position="1"/>
        <end position="28"/>
    </location>
</feature>
<dbReference type="GO" id="GO:0020037">
    <property type="term" value="F:heme binding"/>
    <property type="evidence" value="ECO:0007669"/>
    <property type="project" value="InterPro"/>
</dbReference>
<dbReference type="AlphaFoldDB" id="A0A6A6FN70"/>
<name>A0A6A6FN70_9PEZI</name>
<evidence type="ECO:0000313" key="3">
    <source>
        <dbReference type="Proteomes" id="UP000799539"/>
    </source>
</evidence>
<dbReference type="Gene3D" id="1.10.630.10">
    <property type="entry name" value="Cytochrome P450"/>
    <property type="match status" value="1"/>
</dbReference>
<dbReference type="Proteomes" id="UP000799539">
    <property type="component" value="Unassembled WGS sequence"/>
</dbReference>
<evidence type="ECO:0000256" key="1">
    <source>
        <dbReference type="SAM" id="MobiDB-lite"/>
    </source>
</evidence>
<accession>A0A6A6FN70</accession>
<dbReference type="GO" id="GO:0005506">
    <property type="term" value="F:iron ion binding"/>
    <property type="evidence" value="ECO:0007669"/>
    <property type="project" value="InterPro"/>
</dbReference>
<dbReference type="EMBL" id="ML992667">
    <property type="protein sequence ID" value="KAF2214638.1"/>
    <property type="molecule type" value="Genomic_DNA"/>
</dbReference>
<gene>
    <name evidence="2" type="ORF">CERZMDRAFT_110248</name>
</gene>
<reference evidence="2" key="1">
    <citation type="journal article" date="2020" name="Stud. Mycol.">
        <title>101 Dothideomycetes genomes: a test case for predicting lifestyles and emergence of pathogens.</title>
        <authorList>
            <person name="Haridas S."/>
            <person name="Albert R."/>
            <person name="Binder M."/>
            <person name="Bloem J."/>
            <person name="Labutti K."/>
            <person name="Salamov A."/>
            <person name="Andreopoulos B."/>
            <person name="Baker S."/>
            <person name="Barry K."/>
            <person name="Bills G."/>
            <person name="Bluhm B."/>
            <person name="Cannon C."/>
            <person name="Castanera R."/>
            <person name="Culley D."/>
            <person name="Daum C."/>
            <person name="Ezra D."/>
            <person name="Gonzalez J."/>
            <person name="Henrissat B."/>
            <person name="Kuo A."/>
            <person name="Liang C."/>
            <person name="Lipzen A."/>
            <person name="Lutzoni F."/>
            <person name="Magnuson J."/>
            <person name="Mondo S."/>
            <person name="Nolan M."/>
            <person name="Ohm R."/>
            <person name="Pangilinan J."/>
            <person name="Park H.-J."/>
            <person name="Ramirez L."/>
            <person name="Alfaro M."/>
            <person name="Sun H."/>
            <person name="Tritt A."/>
            <person name="Yoshinaga Y."/>
            <person name="Zwiers L.-H."/>
            <person name="Turgeon B."/>
            <person name="Goodwin S."/>
            <person name="Spatafora J."/>
            <person name="Crous P."/>
            <person name="Grigoriev I."/>
        </authorList>
    </citation>
    <scope>NUCLEOTIDE SEQUENCE</scope>
    <source>
        <strain evidence="2">SCOH1-5</strain>
    </source>
</reference>
<dbReference type="GO" id="GO:0016705">
    <property type="term" value="F:oxidoreductase activity, acting on paired donors, with incorporation or reduction of molecular oxygen"/>
    <property type="evidence" value="ECO:0007669"/>
    <property type="project" value="InterPro"/>
</dbReference>
<dbReference type="InterPro" id="IPR036396">
    <property type="entry name" value="Cyt_P450_sf"/>
</dbReference>
<evidence type="ECO:0008006" key="4">
    <source>
        <dbReference type="Google" id="ProtNLM"/>
    </source>
</evidence>
<organism evidence="2 3">
    <name type="scientific">Cercospora zeae-maydis SCOH1-5</name>
    <dbReference type="NCBI Taxonomy" id="717836"/>
    <lineage>
        <taxon>Eukaryota</taxon>
        <taxon>Fungi</taxon>
        <taxon>Dikarya</taxon>
        <taxon>Ascomycota</taxon>
        <taxon>Pezizomycotina</taxon>
        <taxon>Dothideomycetes</taxon>
        <taxon>Dothideomycetidae</taxon>
        <taxon>Mycosphaerellales</taxon>
        <taxon>Mycosphaerellaceae</taxon>
        <taxon>Cercospora</taxon>
    </lineage>
</organism>
<dbReference type="OrthoDB" id="3934656at2759"/>
<dbReference type="GO" id="GO:0004497">
    <property type="term" value="F:monooxygenase activity"/>
    <property type="evidence" value="ECO:0007669"/>
    <property type="project" value="InterPro"/>
</dbReference>